<dbReference type="AlphaFoldDB" id="W5SPI7"/>
<name>W5SPI7_BORAN</name>
<dbReference type="EMBL" id="CP005829">
    <property type="protein sequence ID" value="AHH08820.1"/>
    <property type="molecule type" value="Genomic_DNA"/>
</dbReference>
<accession>W5SPI7</accession>
<feature type="non-terminal residue" evidence="1">
    <location>
        <position position="1"/>
    </location>
</feature>
<evidence type="ECO:0000313" key="2">
    <source>
        <dbReference type="Proteomes" id="UP000019262"/>
    </source>
</evidence>
<protein>
    <submittedName>
        <fullName evidence="1">Uncharacterized protein</fullName>
    </submittedName>
</protein>
<dbReference type="HOGENOM" id="CLU_2567055_0_0_12"/>
<reference evidence="1 2" key="1">
    <citation type="submission" date="2013-04" db="EMBL/GenBank/DDBJ databases">
        <title>Comparative Genomics of Relapsing Fever Spirochetes.</title>
        <authorList>
            <person name="Schwan T.G."/>
            <person name="Raffel S.J."/>
            <person name="Porcella S.F."/>
            <person name="Martens C.A."/>
            <person name="Bruno D.P."/>
            <person name="Rickefs S.M."/>
            <person name="Barbian K.B."/>
        </authorList>
    </citation>
    <scope>NUCLEOTIDE SEQUENCE [LARGE SCALE GENOMIC DNA]</scope>
    <source>
        <strain evidence="1 2">BA2</strain>
    </source>
</reference>
<sequence>LYILKYQIQIHPLIINILLGTQLPITLRTAIITGNNISAFLFPALPFVSIKLNIPINNLFFIISTFSSSLREYFLIDIAITFPI</sequence>
<gene>
    <name evidence="1" type="ORF">BAN_0007100</name>
</gene>
<proteinExistence type="predicted"/>
<dbReference type="Proteomes" id="UP000019262">
    <property type="component" value="Chromosome"/>
</dbReference>
<evidence type="ECO:0000313" key="1">
    <source>
        <dbReference type="EMBL" id="AHH08820.1"/>
    </source>
</evidence>
<organism evidence="1 2">
    <name type="scientific">Borrelia anserina BA2</name>
    <dbReference type="NCBI Taxonomy" id="1313293"/>
    <lineage>
        <taxon>Bacteria</taxon>
        <taxon>Pseudomonadati</taxon>
        <taxon>Spirochaetota</taxon>
        <taxon>Spirochaetia</taxon>
        <taxon>Spirochaetales</taxon>
        <taxon>Borreliaceae</taxon>
        <taxon>Borrelia</taxon>
    </lineage>
</organism>